<evidence type="ECO:0000313" key="3">
    <source>
        <dbReference type="Proteomes" id="UP000240760"/>
    </source>
</evidence>
<gene>
    <name evidence="2" type="ORF">M440DRAFT_1399319</name>
</gene>
<dbReference type="Proteomes" id="UP000240760">
    <property type="component" value="Unassembled WGS sequence"/>
</dbReference>
<protein>
    <submittedName>
        <fullName evidence="2">Uncharacterized protein</fullName>
    </submittedName>
</protein>
<keyword evidence="3" id="KW-1185">Reference proteome</keyword>
<proteinExistence type="predicted"/>
<evidence type="ECO:0000313" key="2">
    <source>
        <dbReference type="EMBL" id="PTB78144.1"/>
    </source>
</evidence>
<reference evidence="2 3" key="1">
    <citation type="submission" date="2016-07" db="EMBL/GenBank/DDBJ databases">
        <title>Multiple horizontal gene transfer events from other fungi enriched the ability of initially mycotrophic Trichoderma (Ascomycota) to feed on dead plant biomass.</title>
        <authorList>
            <consortium name="DOE Joint Genome Institute"/>
            <person name="Aerts A."/>
            <person name="Atanasova L."/>
            <person name="Chenthamara K."/>
            <person name="Zhang J."/>
            <person name="Grujic M."/>
            <person name="Henrissat B."/>
            <person name="Kuo A."/>
            <person name="Salamov A."/>
            <person name="Lipzen A."/>
            <person name="Labutti K."/>
            <person name="Barry K."/>
            <person name="Miao Y."/>
            <person name="Rahimi M.J."/>
            <person name="Shen Q."/>
            <person name="Grigoriev I.V."/>
            <person name="Kubicek C.P."/>
            <person name="Druzhinina I.S."/>
        </authorList>
    </citation>
    <scope>NUCLEOTIDE SEQUENCE [LARGE SCALE GENOMIC DNA]</scope>
    <source>
        <strain evidence="2 3">ATCC 18648</strain>
    </source>
</reference>
<feature type="region of interest" description="Disordered" evidence="1">
    <location>
        <begin position="1"/>
        <end position="35"/>
    </location>
</feature>
<dbReference type="AlphaFoldDB" id="A0A2T4C9E1"/>
<name>A0A2T4C9E1_TRILO</name>
<accession>A0A2T4C9E1</accession>
<feature type="compositionally biased region" description="Polar residues" evidence="1">
    <location>
        <begin position="17"/>
        <end position="29"/>
    </location>
</feature>
<sequence length="67" mass="7580">MALLTLYLQPRKKQGHQQHTSSEGSNRQRLISGPARSFTGNRLDCLVPSLASIDQRRIRKGVCYLLN</sequence>
<dbReference type="EMBL" id="KZ679129">
    <property type="protein sequence ID" value="PTB78144.1"/>
    <property type="molecule type" value="Genomic_DNA"/>
</dbReference>
<organism evidence="2 3">
    <name type="scientific">Trichoderma longibrachiatum ATCC 18648</name>
    <dbReference type="NCBI Taxonomy" id="983965"/>
    <lineage>
        <taxon>Eukaryota</taxon>
        <taxon>Fungi</taxon>
        <taxon>Dikarya</taxon>
        <taxon>Ascomycota</taxon>
        <taxon>Pezizomycotina</taxon>
        <taxon>Sordariomycetes</taxon>
        <taxon>Hypocreomycetidae</taxon>
        <taxon>Hypocreales</taxon>
        <taxon>Hypocreaceae</taxon>
        <taxon>Trichoderma</taxon>
    </lineage>
</organism>
<evidence type="ECO:0000256" key="1">
    <source>
        <dbReference type="SAM" id="MobiDB-lite"/>
    </source>
</evidence>